<sequence length="130" mass="15352">MDKKHFHVLIKHCFLAKNTVETKAWLDKHYSDFAPGNSTVEKWFAKLKRDKMIPEDDVRSGRPKQAVTVENIKKVYKISFDNRTVQLIKIPESLKISKERVGHTVNEYLDMRKLCSKWVPRELTIVQKQQ</sequence>
<keyword evidence="2" id="KW-1185">Reference proteome</keyword>
<proteinExistence type="predicted"/>
<dbReference type="PANTHER" id="PTHR46060:SF1">
    <property type="entry name" value="MARINER MOS1 TRANSPOSASE-LIKE PROTEIN"/>
    <property type="match status" value="1"/>
</dbReference>
<reference evidence="1" key="1">
    <citation type="submission" date="2020-08" db="EMBL/GenBank/DDBJ databases">
        <title>Multicomponent nature underlies the extraordinary mechanical properties of spider dragline silk.</title>
        <authorList>
            <person name="Kono N."/>
            <person name="Nakamura H."/>
            <person name="Mori M."/>
            <person name="Yoshida Y."/>
            <person name="Ohtoshi R."/>
            <person name="Malay A.D."/>
            <person name="Moran D.A.P."/>
            <person name="Tomita M."/>
            <person name="Numata K."/>
            <person name="Arakawa K."/>
        </authorList>
    </citation>
    <scope>NUCLEOTIDE SEQUENCE</scope>
</reference>
<name>A0A8X6W2I2_TRICX</name>
<dbReference type="EMBL" id="BMAU01021379">
    <property type="protein sequence ID" value="GFY27097.1"/>
    <property type="molecule type" value="Genomic_DNA"/>
</dbReference>
<gene>
    <name evidence="1" type="ORF">TNCV_2067181</name>
</gene>
<dbReference type="AlphaFoldDB" id="A0A8X6W2I2"/>
<accession>A0A8X6W2I2</accession>
<evidence type="ECO:0000313" key="1">
    <source>
        <dbReference type="EMBL" id="GFY27097.1"/>
    </source>
</evidence>
<protein>
    <submittedName>
        <fullName evidence="1">Mariner transposase</fullName>
    </submittedName>
</protein>
<comment type="caution">
    <text evidence="1">The sequence shown here is derived from an EMBL/GenBank/DDBJ whole genome shotgun (WGS) entry which is preliminary data.</text>
</comment>
<dbReference type="PANTHER" id="PTHR46060">
    <property type="entry name" value="MARINER MOS1 TRANSPOSASE-LIKE PROTEIN"/>
    <property type="match status" value="1"/>
</dbReference>
<dbReference type="InterPro" id="IPR052709">
    <property type="entry name" value="Transposase-MT_Hybrid"/>
</dbReference>
<evidence type="ECO:0000313" key="2">
    <source>
        <dbReference type="Proteomes" id="UP000887159"/>
    </source>
</evidence>
<dbReference type="Gene3D" id="1.10.10.1450">
    <property type="match status" value="1"/>
</dbReference>
<organism evidence="1 2">
    <name type="scientific">Trichonephila clavipes</name>
    <name type="common">Golden silk orbweaver</name>
    <name type="synonym">Nephila clavipes</name>
    <dbReference type="NCBI Taxonomy" id="2585209"/>
    <lineage>
        <taxon>Eukaryota</taxon>
        <taxon>Metazoa</taxon>
        <taxon>Ecdysozoa</taxon>
        <taxon>Arthropoda</taxon>
        <taxon>Chelicerata</taxon>
        <taxon>Arachnida</taxon>
        <taxon>Araneae</taxon>
        <taxon>Araneomorphae</taxon>
        <taxon>Entelegynae</taxon>
        <taxon>Araneoidea</taxon>
        <taxon>Nephilidae</taxon>
        <taxon>Trichonephila</taxon>
    </lineage>
</organism>
<dbReference type="Proteomes" id="UP000887159">
    <property type="component" value="Unassembled WGS sequence"/>
</dbReference>